<keyword evidence="1" id="KW-0472">Membrane</keyword>
<dbReference type="AlphaFoldDB" id="X1SFM7"/>
<gene>
    <name evidence="2" type="ORF">S12H4_28728</name>
</gene>
<reference evidence="2" key="1">
    <citation type="journal article" date="2014" name="Front. Microbiol.">
        <title>High frequency of phylogenetically diverse reductive dehalogenase-homologous genes in deep subseafloor sedimentary metagenomes.</title>
        <authorList>
            <person name="Kawai M."/>
            <person name="Futagami T."/>
            <person name="Toyoda A."/>
            <person name="Takaki Y."/>
            <person name="Nishi S."/>
            <person name="Hori S."/>
            <person name="Arai W."/>
            <person name="Tsubouchi T."/>
            <person name="Morono Y."/>
            <person name="Uchiyama I."/>
            <person name="Ito T."/>
            <person name="Fujiyama A."/>
            <person name="Inagaki F."/>
            <person name="Takami H."/>
        </authorList>
    </citation>
    <scope>NUCLEOTIDE SEQUENCE</scope>
    <source>
        <strain evidence="2">Expedition CK06-06</strain>
    </source>
</reference>
<evidence type="ECO:0000313" key="2">
    <source>
        <dbReference type="EMBL" id="GAI91822.1"/>
    </source>
</evidence>
<organism evidence="2">
    <name type="scientific">marine sediment metagenome</name>
    <dbReference type="NCBI Taxonomy" id="412755"/>
    <lineage>
        <taxon>unclassified sequences</taxon>
        <taxon>metagenomes</taxon>
        <taxon>ecological metagenomes</taxon>
    </lineage>
</organism>
<sequence length="66" mass="7847">MAMKKFGKIILLISTISMFPISFLSFFSFYPVFNRIFNNLKFFIVRLLDPNINPYIVPSIEIFPFF</sequence>
<feature type="non-terminal residue" evidence="2">
    <location>
        <position position="66"/>
    </location>
</feature>
<keyword evidence="1" id="KW-1133">Transmembrane helix</keyword>
<proteinExistence type="predicted"/>
<protein>
    <submittedName>
        <fullName evidence="2">Uncharacterized protein</fullName>
    </submittedName>
</protein>
<keyword evidence="1" id="KW-0812">Transmembrane</keyword>
<name>X1SFM7_9ZZZZ</name>
<accession>X1SFM7</accession>
<feature type="transmembrane region" description="Helical" evidence="1">
    <location>
        <begin position="9"/>
        <end position="33"/>
    </location>
</feature>
<dbReference type="EMBL" id="BARW01016504">
    <property type="protein sequence ID" value="GAI91822.1"/>
    <property type="molecule type" value="Genomic_DNA"/>
</dbReference>
<evidence type="ECO:0000256" key="1">
    <source>
        <dbReference type="SAM" id="Phobius"/>
    </source>
</evidence>
<comment type="caution">
    <text evidence="2">The sequence shown here is derived from an EMBL/GenBank/DDBJ whole genome shotgun (WGS) entry which is preliminary data.</text>
</comment>